<dbReference type="EC" id="2.1.2.2" evidence="6"/>
<dbReference type="Proteomes" id="UP000694257">
    <property type="component" value="Chromosome"/>
</dbReference>
<evidence type="ECO:0000256" key="1">
    <source>
        <dbReference type="ARBA" id="ARBA00005054"/>
    </source>
</evidence>
<dbReference type="GO" id="GO:0004644">
    <property type="term" value="F:phosphoribosylglycinamide formyltransferase activity"/>
    <property type="evidence" value="ECO:0007669"/>
    <property type="project" value="UniProtKB-EC"/>
</dbReference>
<feature type="binding site" evidence="6">
    <location>
        <position position="119"/>
    </location>
    <ligand>
        <name>(6R)-10-formyltetrahydrofolate</name>
        <dbReference type="ChEBI" id="CHEBI:195366"/>
    </ligand>
</feature>
<evidence type="ECO:0000256" key="4">
    <source>
        <dbReference type="ARBA" id="ARBA00038440"/>
    </source>
</evidence>
<evidence type="ECO:0000256" key="2">
    <source>
        <dbReference type="ARBA" id="ARBA00022679"/>
    </source>
</evidence>
<proteinExistence type="inferred from homology"/>
<keyword evidence="2 6" id="KW-0808">Transferase</keyword>
<evidence type="ECO:0000313" key="8">
    <source>
        <dbReference type="EMBL" id="QXN96033.1"/>
    </source>
</evidence>
<feature type="site" description="Raises pKa of active site His" evidence="6">
    <location>
        <position position="157"/>
    </location>
</feature>
<dbReference type="InterPro" id="IPR004607">
    <property type="entry name" value="GART"/>
</dbReference>
<feature type="binding site" evidence="6">
    <location>
        <position position="77"/>
    </location>
    <ligand>
        <name>(6R)-10-formyltetrahydrofolate</name>
        <dbReference type="ChEBI" id="CHEBI:195366"/>
    </ligand>
</feature>
<evidence type="ECO:0000256" key="5">
    <source>
        <dbReference type="ARBA" id="ARBA00047664"/>
    </source>
</evidence>
<keyword evidence="3 6" id="KW-0658">Purine biosynthesis</keyword>
<feature type="binding site" evidence="6">
    <location>
        <begin position="102"/>
        <end position="105"/>
    </location>
    <ligand>
        <name>(6R)-10-formyltetrahydrofolate</name>
        <dbReference type="ChEBI" id="CHEBI:195366"/>
    </ligand>
</feature>
<reference evidence="8 9" key="1">
    <citation type="submission" date="2021-07" db="EMBL/GenBank/DDBJ databases">
        <title>Whole Genome Sequence of Nocardia Iowensis.</title>
        <authorList>
            <person name="Lamm A."/>
            <person name="Collins-Fairclough A.M."/>
            <person name="Bunk B."/>
            <person name="Sproer C."/>
        </authorList>
    </citation>
    <scope>NUCLEOTIDE SEQUENCE [LARGE SCALE GENOMIC DNA]</scope>
    <source>
        <strain evidence="8 9">NRRL 5646</strain>
    </source>
</reference>
<dbReference type="CDD" id="cd08645">
    <property type="entry name" value="FMT_core_GART"/>
    <property type="match status" value="1"/>
</dbReference>
<comment type="similarity">
    <text evidence="4 6">Belongs to the GART family.</text>
</comment>
<dbReference type="Pfam" id="PF00551">
    <property type="entry name" value="Formyl_trans_N"/>
    <property type="match status" value="1"/>
</dbReference>
<dbReference type="InterPro" id="IPR002376">
    <property type="entry name" value="Formyl_transf_N"/>
</dbReference>
<protein>
    <recommendedName>
        <fullName evidence="6">Phosphoribosylglycinamide formyltransferase</fullName>
        <ecNumber evidence="6">2.1.2.2</ecNumber>
    </recommendedName>
    <alternativeName>
        <fullName evidence="6">5'-phosphoribosylglycinamide transformylase</fullName>
    </alternativeName>
    <alternativeName>
        <fullName evidence="6">GAR transformylase</fullName>
        <shortName evidence="6">GART</shortName>
    </alternativeName>
</protein>
<comment type="caution">
    <text evidence="6">Lacks conserved residue(s) required for the propagation of feature annotation.</text>
</comment>
<feature type="active site" description="Proton donor" evidence="6">
    <location>
        <position position="121"/>
    </location>
</feature>
<dbReference type="PANTHER" id="PTHR43369:SF2">
    <property type="entry name" value="PHOSPHORIBOSYLGLYCINAMIDE FORMYLTRANSFERASE"/>
    <property type="match status" value="1"/>
</dbReference>
<dbReference type="NCBIfam" id="TIGR00639">
    <property type="entry name" value="PurN"/>
    <property type="match status" value="1"/>
</dbReference>
<evidence type="ECO:0000313" key="9">
    <source>
        <dbReference type="Proteomes" id="UP000694257"/>
    </source>
</evidence>
<evidence type="ECO:0000256" key="3">
    <source>
        <dbReference type="ARBA" id="ARBA00022755"/>
    </source>
</evidence>
<comment type="catalytic activity">
    <reaction evidence="5 6">
        <text>N(1)-(5-phospho-beta-D-ribosyl)glycinamide + (6R)-10-formyltetrahydrofolate = N(2)-formyl-N(1)-(5-phospho-beta-D-ribosyl)glycinamide + (6S)-5,6,7,8-tetrahydrofolate + H(+)</text>
        <dbReference type="Rhea" id="RHEA:15053"/>
        <dbReference type="ChEBI" id="CHEBI:15378"/>
        <dbReference type="ChEBI" id="CHEBI:57453"/>
        <dbReference type="ChEBI" id="CHEBI:143788"/>
        <dbReference type="ChEBI" id="CHEBI:147286"/>
        <dbReference type="ChEBI" id="CHEBI:195366"/>
        <dbReference type="EC" id="2.1.2.2"/>
    </reaction>
</comment>
<dbReference type="PANTHER" id="PTHR43369">
    <property type="entry name" value="PHOSPHORIBOSYLGLYCINAMIDE FORMYLTRANSFERASE"/>
    <property type="match status" value="1"/>
</dbReference>
<dbReference type="HAMAP" id="MF_01930">
    <property type="entry name" value="PurN"/>
    <property type="match status" value="1"/>
</dbReference>
<dbReference type="InterPro" id="IPR001555">
    <property type="entry name" value="GART_AS"/>
</dbReference>
<comment type="pathway">
    <text evidence="1 6">Purine metabolism; IMP biosynthesis via de novo pathway; N(2)-formyl-N(1)-(5-phospho-D-ribosyl)glycinamide from N(1)-(5-phospho-D-ribosyl)glycinamide (10-formyl THF route): step 1/1.</text>
</comment>
<organism evidence="8 9">
    <name type="scientific">Nocardia iowensis</name>
    <dbReference type="NCBI Taxonomy" id="204891"/>
    <lineage>
        <taxon>Bacteria</taxon>
        <taxon>Bacillati</taxon>
        <taxon>Actinomycetota</taxon>
        <taxon>Actinomycetes</taxon>
        <taxon>Mycobacteriales</taxon>
        <taxon>Nocardiaceae</taxon>
        <taxon>Nocardia</taxon>
    </lineage>
</organism>
<dbReference type="RefSeq" id="WP_218479348.1">
    <property type="nucleotide sequence ID" value="NZ_BAABJN010000006.1"/>
</dbReference>
<gene>
    <name evidence="6 8" type="primary">purN</name>
    <name evidence="8" type="ORF">KV110_36835</name>
</gene>
<name>A0ABX8S2A1_NOCIO</name>
<feature type="domain" description="Formyl transferase N-terminal" evidence="7">
    <location>
        <begin position="17"/>
        <end position="194"/>
    </location>
</feature>
<evidence type="ECO:0000259" key="7">
    <source>
        <dbReference type="Pfam" id="PF00551"/>
    </source>
</evidence>
<keyword evidence="9" id="KW-1185">Reference proteome</keyword>
<comment type="function">
    <text evidence="6">Catalyzes the transfer of a formyl group from 10-formyltetrahydrofolate to 5-phospho-ribosyl-glycinamide (GAR), producing 5-phospho-ribosyl-N-formylglycinamide (FGAR) and tetrahydrofolate.</text>
</comment>
<dbReference type="PROSITE" id="PS00373">
    <property type="entry name" value="GART"/>
    <property type="match status" value="1"/>
</dbReference>
<dbReference type="EMBL" id="CP078145">
    <property type="protein sequence ID" value="QXN96033.1"/>
    <property type="molecule type" value="Genomic_DNA"/>
</dbReference>
<sequence>MTPPHAPWTPAAAPATVVVLASGTGSLLRALLDAASAADFPAKIVAVGVDRTCAATEHAEAAGVPHFKVALNDFPDRAAWDAALTDAVAGYAPDLVVSAGFMKILGPAFLDRFGGRIINTHPALLPAFPGAHGVRDALAYGVRVTGSTVHLVDAGVDTGPILAQEAVPVLPDDDEASLHERIKVVERRLLAQVVAAVATRGIVSDGRKAVIPDERVLR</sequence>
<accession>A0ABX8S2A1</accession>
<evidence type="ECO:0000256" key="6">
    <source>
        <dbReference type="HAMAP-Rule" id="MF_01930"/>
    </source>
</evidence>